<sequence>MLFLFALTNVREIELVVCARLQCNGKCGCADILRIYNTQYTEKNQSKAVSAYLASGDHQAVLVISSAKGAHVTLELTRRTTSQSTYNVTAWSFIRKWASVPEVSNLVKGSNAQISDTNCYRRIGYFPVCQASALLENTSSAAETTADTQTMTTVPATGSETNEFTTSWVQGAFLLEATQKVASI</sequence>
<evidence type="ECO:0000313" key="3">
    <source>
        <dbReference type="Proteomes" id="UP001283361"/>
    </source>
</evidence>
<dbReference type="AlphaFoldDB" id="A0AAE1A9N7"/>
<feature type="chain" id="PRO_5041958776" evidence="1">
    <location>
        <begin position="19"/>
        <end position="184"/>
    </location>
</feature>
<keyword evidence="1" id="KW-0732">Signal</keyword>
<dbReference type="EMBL" id="JAWDGP010002435">
    <property type="protein sequence ID" value="KAK3783216.1"/>
    <property type="molecule type" value="Genomic_DNA"/>
</dbReference>
<comment type="caution">
    <text evidence="2">The sequence shown here is derived from an EMBL/GenBank/DDBJ whole genome shotgun (WGS) entry which is preliminary data.</text>
</comment>
<dbReference type="Proteomes" id="UP001283361">
    <property type="component" value="Unassembled WGS sequence"/>
</dbReference>
<proteinExistence type="predicted"/>
<reference evidence="2" key="1">
    <citation type="journal article" date="2023" name="G3 (Bethesda)">
        <title>A reference genome for the long-term kleptoplast-retaining sea slug Elysia crispata morphotype clarki.</title>
        <authorList>
            <person name="Eastman K.E."/>
            <person name="Pendleton A.L."/>
            <person name="Shaikh M.A."/>
            <person name="Suttiyut T."/>
            <person name="Ogas R."/>
            <person name="Tomko P."/>
            <person name="Gavelis G."/>
            <person name="Widhalm J.R."/>
            <person name="Wisecaver J.H."/>
        </authorList>
    </citation>
    <scope>NUCLEOTIDE SEQUENCE</scope>
    <source>
        <strain evidence="2">ECLA1</strain>
    </source>
</reference>
<protein>
    <submittedName>
        <fullName evidence="2">Uncharacterized protein</fullName>
    </submittedName>
</protein>
<evidence type="ECO:0000313" key="2">
    <source>
        <dbReference type="EMBL" id="KAK3783216.1"/>
    </source>
</evidence>
<evidence type="ECO:0000256" key="1">
    <source>
        <dbReference type="SAM" id="SignalP"/>
    </source>
</evidence>
<feature type="signal peptide" evidence="1">
    <location>
        <begin position="1"/>
        <end position="18"/>
    </location>
</feature>
<accession>A0AAE1A9N7</accession>
<name>A0AAE1A9N7_9GAST</name>
<keyword evidence="3" id="KW-1185">Reference proteome</keyword>
<organism evidence="2 3">
    <name type="scientific">Elysia crispata</name>
    <name type="common">lettuce slug</name>
    <dbReference type="NCBI Taxonomy" id="231223"/>
    <lineage>
        <taxon>Eukaryota</taxon>
        <taxon>Metazoa</taxon>
        <taxon>Spiralia</taxon>
        <taxon>Lophotrochozoa</taxon>
        <taxon>Mollusca</taxon>
        <taxon>Gastropoda</taxon>
        <taxon>Heterobranchia</taxon>
        <taxon>Euthyneura</taxon>
        <taxon>Panpulmonata</taxon>
        <taxon>Sacoglossa</taxon>
        <taxon>Placobranchoidea</taxon>
        <taxon>Plakobranchidae</taxon>
        <taxon>Elysia</taxon>
    </lineage>
</organism>
<gene>
    <name evidence="2" type="ORF">RRG08_011498</name>
</gene>